<keyword evidence="2" id="KW-1185">Reference proteome</keyword>
<evidence type="ECO:0000313" key="1">
    <source>
        <dbReference type="EMBL" id="WAQ85996.1"/>
    </source>
</evidence>
<dbReference type="EMBL" id="CP110426">
    <property type="protein sequence ID" value="WAQ85996.1"/>
    <property type="molecule type" value="Genomic_DNA"/>
</dbReference>
<gene>
    <name evidence="1" type="ORF">PtA15_6A626</name>
</gene>
<dbReference type="GeneID" id="77811246"/>
<dbReference type="RefSeq" id="XP_053021551.1">
    <property type="nucleotide sequence ID" value="XM_053170351.1"/>
</dbReference>
<evidence type="ECO:0000313" key="2">
    <source>
        <dbReference type="Proteomes" id="UP001164743"/>
    </source>
</evidence>
<reference evidence="1" key="1">
    <citation type="submission" date="2022-10" db="EMBL/GenBank/DDBJ databases">
        <title>Puccinia triticina Genome sequencing and assembly.</title>
        <authorList>
            <person name="Li C."/>
        </authorList>
    </citation>
    <scope>NUCLEOTIDE SEQUENCE</scope>
    <source>
        <strain evidence="1">Pt15</strain>
    </source>
</reference>
<protein>
    <submittedName>
        <fullName evidence="1">Uncharacterized protein</fullName>
    </submittedName>
</protein>
<organism evidence="1 2">
    <name type="scientific">Puccinia triticina</name>
    <dbReference type="NCBI Taxonomy" id="208348"/>
    <lineage>
        <taxon>Eukaryota</taxon>
        <taxon>Fungi</taxon>
        <taxon>Dikarya</taxon>
        <taxon>Basidiomycota</taxon>
        <taxon>Pucciniomycotina</taxon>
        <taxon>Pucciniomycetes</taxon>
        <taxon>Pucciniales</taxon>
        <taxon>Pucciniaceae</taxon>
        <taxon>Puccinia</taxon>
    </lineage>
</organism>
<sequence length="59" mass="6212">MSGTASPGLALVTLDPRSGVLLNLQELDGFGTQMLVRMALVDRFPTAILSSSLVPAHVF</sequence>
<proteinExistence type="predicted"/>
<name>A0ABY7CL86_9BASI</name>
<dbReference type="Proteomes" id="UP001164743">
    <property type="component" value="Chromosome 6A"/>
</dbReference>
<accession>A0ABY7CL86</accession>